<keyword evidence="1" id="KW-0732">Signal</keyword>
<protein>
    <submittedName>
        <fullName evidence="2">Uncharacterized protein</fullName>
    </submittedName>
</protein>
<dbReference type="EMBL" id="LRDH01000001">
    <property type="protein sequence ID" value="PPV17839.1"/>
    <property type="molecule type" value="Genomic_DNA"/>
</dbReference>
<evidence type="ECO:0000256" key="1">
    <source>
        <dbReference type="SAM" id="SignalP"/>
    </source>
</evidence>
<feature type="chain" id="PRO_5038730887" evidence="1">
    <location>
        <begin position="25"/>
        <end position="245"/>
    </location>
</feature>
<dbReference type="RefSeq" id="WP_043661971.1">
    <property type="nucleotide sequence ID" value="NZ_JSEG01000001.1"/>
</dbReference>
<reference evidence="2 3" key="1">
    <citation type="submission" date="2016-01" db="EMBL/GenBank/DDBJ databases">
        <title>Characterization of the Clostridium difficile lineages that are prevalent in Hong Kong and China.</title>
        <authorList>
            <person name="Kwok J.S.-L."/>
            <person name="Lam W.-Y."/>
            <person name="Ip M."/>
            <person name="Chan T.-F."/>
            <person name="Hawkey P.M."/>
            <person name="Tsui S.K.-W."/>
        </authorList>
    </citation>
    <scope>NUCLEOTIDE SEQUENCE [LARGE SCALE GENOMIC DNA]</scope>
    <source>
        <strain evidence="2 3">300064</strain>
    </source>
</reference>
<comment type="caution">
    <text evidence="2">The sequence shown here is derived from an EMBL/GenBank/DDBJ whole genome shotgun (WGS) entry which is preliminary data.</text>
</comment>
<gene>
    <name evidence="2" type="ORF">AWN73_00045</name>
</gene>
<feature type="signal peptide" evidence="1">
    <location>
        <begin position="1"/>
        <end position="24"/>
    </location>
</feature>
<accession>A0A2S7FF27</accession>
<sequence>MNKVVKAIIAAGAISLFSIAPVFAQSYNNYSPASAYTFPTAPSTSYHDAVNSSIPNNKAPYGAPQLTNTPDSIGNLYYSPETTNYTQVSYDAYIGTIPMSSSQNKDLLSSIKNFKLSNLGINRTISEVLGALTPNYDGANSSCAWYSDPNNANGVICTCGNYKIYFDCYASSNGMDIYATISSNAGIYTFTQSEIINFFKNLDVQLTNIENEKKENETNNPSYGTYYNNSVIINGTNSGTIIING</sequence>
<evidence type="ECO:0000313" key="3">
    <source>
        <dbReference type="Proteomes" id="UP000238081"/>
    </source>
</evidence>
<name>A0A2S7FF27_CLOBU</name>
<dbReference type="Proteomes" id="UP000238081">
    <property type="component" value="Unassembled WGS sequence"/>
</dbReference>
<organism evidence="2 3">
    <name type="scientific">Clostridium butyricum</name>
    <dbReference type="NCBI Taxonomy" id="1492"/>
    <lineage>
        <taxon>Bacteria</taxon>
        <taxon>Bacillati</taxon>
        <taxon>Bacillota</taxon>
        <taxon>Clostridia</taxon>
        <taxon>Eubacteriales</taxon>
        <taxon>Clostridiaceae</taxon>
        <taxon>Clostridium</taxon>
    </lineage>
</organism>
<dbReference type="AlphaFoldDB" id="A0A2S7FF27"/>
<evidence type="ECO:0000313" key="2">
    <source>
        <dbReference type="EMBL" id="PPV17839.1"/>
    </source>
</evidence>
<proteinExistence type="predicted"/>